<dbReference type="AlphaFoldDB" id="A0A7S4NXW3"/>
<feature type="region of interest" description="Disordered" evidence="1">
    <location>
        <begin position="299"/>
        <end position="326"/>
    </location>
</feature>
<feature type="compositionally biased region" description="Polar residues" evidence="1">
    <location>
        <begin position="299"/>
        <end position="314"/>
    </location>
</feature>
<organism evidence="2">
    <name type="scientific">Guillardia theta</name>
    <name type="common">Cryptophyte</name>
    <name type="synonym">Cryptomonas phi</name>
    <dbReference type="NCBI Taxonomy" id="55529"/>
    <lineage>
        <taxon>Eukaryota</taxon>
        <taxon>Cryptophyceae</taxon>
        <taxon>Pyrenomonadales</taxon>
        <taxon>Geminigeraceae</taxon>
        <taxon>Guillardia</taxon>
    </lineage>
</organism>
<feature type="compositionally biased region" description="Basic and acidic residues" evidence="1">
    <location>
        <begin position="139"/>
        <end position="151"/>
    </location>
</feature>
<evidence type="ECO:0000256" key="1">
    <source>
        <dbReference type="SAM" id="MobiDB-lite"/>
    </source>
</evidence>
<feature type="compositionally biased region" description="Basic and acidic residues" evidence="1">
    <location>
        <begin position="183"/>
        <end position="229"/>
    </location>
</feature>
<dbReference type="EMBL" id="HBKN01030901">
    <property type="protein sequence ID" value="CAE2315653.1"/>
    <property type="molecule type" value="Transcribed_RNA"/>
</dbReference>
<reference evidence="2" key="1">
    <citation type="submission" date="2021-01" db="EMBL/GenBank/DDBJ databases">
        <authorList>
            <person name="Corre E."/>
            <person name="Pelletier E."/>
            <person name="Niang G."/>
            <person name="Scheremetjew M."/>
            <person name="Finn R."/>
            <person name="Kale V."/>
            <person name="Holt S."/>
            <person name="Cochrane G."/>
            <person name="Meng A."/>
            <person name="Brown T."/>
            <person name="Cohen L."/>
        </authorList>
    </citation>
    <scope>NUCLEOTIDE SEQUENCE</scope>
    <source>
        <strain evidence="2">CCMP 2712</strain>
    </source>
</reference>
<evidence type="ECO:0000313" key="2">
    <source>
        <dbReference type="EMBL" id="CAE2315653.1"/>
    </source>
</evidence>
<gene>
    <name evidence="2" type="ORF">GTHE00462_LOCUS24050</name>
</gene>
<sequence>MSLPADTLPHAKLAACEGDPVTADEEANRALRYQAKERGSMEEGPSATDGYAHEVDTLLRKEKLYPDICFMIAKGRHAFRSYRIDGEAMEQMKRSQDRYSQDSVHKLFNRTLPSSANLYTKMAYGFTGLSRKPFKKAHEKAGSETVSERPPRKQNKKSKSMTRAAAETPGNREPVESKTPAPDSKHKESRDVVRPRRKREQLSKKMVRRLDRTRPTAVSEKKFDMEGTRDIPSGHGSRYGKLLSSNPKQPSGDEVVTSWKEINRKSLSPIMQVKISSTSSQLDESQRIELADRIQYEPSQGQVALPSPSSSSFAGEQPQLGDNPGVPGLNMGRLSVFIEHCTAYRAMDATSLRGSRHKYYNLALSIMFDMEKITMDPRPFVELNPGKGYLVYLAARRGGRQWMLSDELAMEMSSVNKYPRFGSMEVWAFLPQEGSPVCLFSKLKERRFPSVDEVLSRLADALQTPLSSLSSSAKYVKRKEHKQRCLVCDQGTVEAGRCSWCSSFSRVSGGASLGIHCS</sequence>
<name>A0A7S4NXW3_GUITH</name>
<protein>
    <submittedName>
        <fullName evidence="2">Uncharacterized protein</fullName>
    </submittedName>
</protein>
<feature type="region of interest" description="Disordered" evidence="1">
    <location>
        <begin position="135"/>
        <end position="254"/>
    </location>
</feature>
<accession>A0A7S4NXW3</accession>
<proteinExistence type="predicted"/>